<evidence type="ECO:0000256" key="3">
    <source>
        <dbReference type="ARBA" id="ARBA00023125"/>
    </source>
</evidence>
<dbReference type="GO" id="GO:0006355">
    <property type="term" value="P:regulation of DNA-templated transcription"/>
    <property type="evidence" value="ECO:0007669"/>
    <property type="project" value="InterPro"/>
</dbReference>
<dbReference type="Pfam" id="PF00010">
    <property type="entry name" value="HLH"/>
    <property type="match status" value="1"/>
</dbReference>
<dbReference type="GO" id="GO:0046983">
    <property type="term" value="F:protein dimerization activity"/>
    <property type="evidence" value="ECO:0007669"/>
    <property type="project" value="InterPro"/>
</dbReference>
<dbReference type="InterPro" id="IPR003650">
    <property type="entry name" value="Orange_dom"/>
</dbReference>
<dbReference type="Pfam" id="PF07527">
    <property type="entry name" value="Hairy_orange"/>
    <property type="match status" value="1"/>
</dbReference>
<dbReference type="SMART" id="SM00511">
    <property type="entry name" value="ORANGE"/>
    <property type="match status" value="1"/>
</dbReference>
<comment type="caution">
    <text evidence="9">The sequence shown here is derived from an EMBL/GenBank/DDBJ whole genome shotgun (WGS) entry which is preliminary data.</text>
</comment>
<dbReference type="OrthoDB" id="6085656at2759"/>
<dbReference type="CDD" id="cd11459">
    <property type="entry name" value="bHLH-O_HES1_4"/>
    <property type="match status" value="1"/>
</dbReference>
<evidence type="ECO:0000256" key="1">
    <source>
        <dbReference type="ARBA" id="ARBA00004123"/>
    </source>
</evidence>
<dbReference type="EMBL" id="VIIS01001799">
    <property type="protein sequence ID" value="KAF0292730.1"/>
    <property type="molecule type" value="Genomic_DNA"/>
</dbReference>
<evidence type="ECO:0000256" key="6">
    <source>
        <dbReference type="SAM" id="MobiDB-lite"/>
    </source>
</evidence>
<dbReference type="GO" id="GO:0005634">
    <property type="term" value="C:nucleus"/>
    <property type="evidence" value="ECO:0007669"/>
    <property type="project" value="UniProtKB-SubCell"/>
</dbReference>
<feature type="domain" description="BHLH" evidence="7">
    <location>
        <begin position="67"/>
        <end position="124"/>
    </location>
</feature>
<feature type="compositionally biased region" description="Low complexity" evidence="6">
    <location>
        <begin position="286"/>
        <end position="298"/>
    </location>
</feature>
<reference evidence="9 10" key="1">
    <citation type="submission" date="2019-07" db="EMBL/GenBank/DDBJ databases">
        <title>Draft genome assembly of a fouling barnacle, Amphibalanus amphitrite (Darwin, 1854): The first reference genome for Thecostraca.</title>
        <authorList>
            <person name="Kim W."/>
        </authorList>
    </citation>
    <scope>NUCLEOTIDE SEQUENCE [LARGE SCALE GENOMIC DNA]</scope>
    <source>
        <strain evidence="9">SNU_AA5</strain>
        <tissue evidence="9">Soma without cirri and trophi</tissue>
    </source>
</reference>
<dbReference type="Gene3D" id="6.10.250.980">
    <property type="match status" value="1"/>
</dbReference>
<keyword evidence="10" id="KW-1185">Reference proteome</keyword>
<sequence>MGRAGGERGRWRARPADGAWDGRAPPPTSRVLATAANGREIRECVELVGQRRQTDAKMPSDEKASEHRRINKPIMEKRRRARINDSLSQLKSLVLEGLKKDPARHSKLEKADILEMAVKHLRSLQARPERAAARYREGYVECRREVAAYLSRDAGLDSGLRQRLLSHLGAAGGGAVDGGTGDAAPALSPVPAISAGLGSLQLLPATLPGGQIAFLLPGALPGTVTDMVTSPTAAAEQPPPVPAPQAGQRSLSVCTEPAAASVGGSEASSCSVGSASPAPSWDPAETRCSPSPCSSERSFGSCAGRADSPQPLDLVAHNRHHDEEAHWRPW</sequence>
<evidence type="ECO:0000259" key="8">
    <source>
        <dbReference type="PROSITE" id="PS51054"/>
    </source>
</evidence>
<evidence type="ECO:0000313" key="10">
    <source>
        <dbReference type="Proteomes" id="UP000440578"/>
    </source>
</evidence>
<gene>
    <name evidence="9" type="primary">hes4-b_1</name>
    <name evidence="9" type="ORF">FJT64_009347</name>
</gene>
<feature type="domain" description="Orange" evidence="8">
    <location>
        <begin position="135"/>
        <end position="168"/>
    </location>
</feature>
<dbReference type="InterPro" id="IPR011598">
    <property type="entry name" value="bHLH_dom"/>
</dbReference>
<dbReference type="Gene3D" id="4.10.280.10">
    <property type="entry name" value="Helix-loop-helix DNA-binding domain"/>
    <property type="match status" value="1"/>
</dbReference>
<feature type="compositionally biased region" description="Basic and acidic residues" evidence="6">
    <location>
        <begin position="1"/>
        <end position="10"/>
    </location>
</feature>
<dbReference type="SUPFAM" id="SSF47459">
    <property type="entry name" value="HLH, helix-loop-helix DNA-binding domain"/>
    <property type="match status" value="1"/>
</dbReference>
<name>A0A6A4VMV9_AMPAM</name>
<dbReference type="InterPro" id="IPR050370">
    <property type="entry name" value="HES_HEY"/>
</dbReference>
<dbReference type="SUPFAM" id="SSF158457">
    <property type="entry name" value="Orange domain-like"/>
    <property type="match status" value="1"/>
</dbReference>
<evidence type="ECO:0000256" key="2">
    <source>
        <dbReference type="ARBA" id="ARBA00023015"/>
    </source>
</evidence>
<dbReference type="Proteomes" id="UP000440578">
    <property type="component" value="Unassembled WGS sequence"/>
</dbReference>
<dbReference type="GO" id="GO:1990837">
    <property type="term" value="F:sequence-specific double-stranded DNA binding"/>
    <property type="evidence" value="ECO:0007669"/>
    <property type="project" value="UniProtKB-ARBA"/>
</dbReference>
<keyword evidence="5" id="KW-0539">Nucleus</keyword>
<comment type="subcellular location">
    <subcellularLocation>
        <location evidence="1">Nucleus</location>
    </subcellularLocation>
</comment>
<dbReference type="InterPro" id="IPR036638">
    <property type="entry name" value="HLH_DNA-bd_sf"/>
</dbReference>
<dbReference type="AlphaFoldDB" id="A0A6A4VMV9"/>
<feature type="region of interest" description="Disordered" evidence="6">
    <location>
        <begin position="1"/>
        <end position="67"/>
    </location>
</feature>
<feature type="compositionally biased region" description="Basic and acidic residues" evidence="6">
    <location>
        <begin position="320"/>
        <end position="330"/>
    </location>
</feature>
<dbReference type="PROSITE" id="PS51054">
    <property type="entry name" value="ORANGE"/>
    <property type="match status" value="1"/>
</dbReference>
<dbReference type="FunFam" id="4.10.280.10:FF:000009">
    <property type="entry name" value="Transcription factor HES-1"/>
    <property type="match status" value="1"/>
</dbReference>
<evidence type="ECO:0000259" key="7">
    <source>
        <dbReference type="PROSITE" id="PS50888"/>
    </source>
</evidence>
<evidence type="ECO:0000313" key="9">
    <source>
        <dbReference type="EMBL" id="KAF0292730.1"/>
    </source>
</evidence>
<keyword evidence="2" id="KW-0805">Transcription regulation</keyword>
<feature type="compositionally biased region" description="Basic and acidic residues" evidence="6">
    <location>
        <begin position="52"/>
        <end position="67"/>
    </location>
</feature>
<dbReference type="PROSITE" id="PS50888">
    <property type="entry name" value="BHLH"/>
    <property type="match status" value="1"/>
</dbReference>
<evidence type="ECO:0000256" key="4">
    <source>
        <dbReference type="ARBA" id="ARBA00023163"/>
    </source>
</evidence>
<proteinExistence type="predicted"/>
<evidence type="ECO:0000256" key="5">
    <source>
        <dbReference type="ARBA" id="ARBA00023242"/>
    </source>
</evidence>
<accession>A0A6A4VMV9</accession>
<protein>
    <submittedName>
        <fullName evidence="9">Transcription factor HES-4-B</fullName>
    </submittedName>
</protein>
<feature type="region of interest" description="Disordered" evidence="6">
    <location>
        <begin position="230"/>
        <end position="330"/>
    </location>
</feature>
<feature type="compositionally biased region" description="Low complexity" evidence="6">
    <location>
        <begin position="256"/>
        <end position="279"/>
    </location>
</feature>
<keyword evidence="4" id="KW-0804">Transcription</keyword>
<organism evidence="9 10">
    <name type="scientific">Amphibalanus amphitrite</name>
    <name type="common">Striped barnacle</name>
    <name type="synonym">Balanus amphitrite</name>
    <dbReference type="NCBI Taxonomy" id="1232801"/>
    <lineage>
        <taxon>Eukaryota</taxon>
        <taxon>Metazoa</taxon>
        <taxon>Ecdysozoa</taxon>
        <taxon>Arthropoda</taxon>
        <taxon>Crustacea</taxon>
        <taxon>Multicrustacea</taxon>
        <taxon>Cirripedia</taxon>
        <taxon>Thoracica</taxon>
        <taxon>Thoracicalcarea</taxon>
        <taxon>Balanomorpha</taxon>
        <taxon>Balanoidea</taxon>
        <taxon>Balanidae</taxon>
        <taxon>Amphibalaninae</taxon>
        <taxon>Amphibalanus</taxon>
    </lineage>
</organism>
<dbReference type="PANTHER" id="PTHR10985">
    <property type="entry name" value="BASIC HELIX-LOOP-HELIX TRANSCRIPTION FACTOR, HES-RELATED"/>
    <property type="match status" value="1"/>
</dbReference>
<dbReference type="SMART" id="SM00353">
    <property type="entry name" value="HLH"/>
    <property type="match status" value="1"/>
</dbReference>
<keyword evidence="3" id="KW-0238">DNA-binding</keyword>